<dbReference type="OrthoDB" id="70281at2"/>
<dbReference type="Proteomes" id="UP000277864">
    <property type="component" value="Unassembled WGS sequence"/>
</dbReference>
<evidence type="ECO:0000313" key="2">
    <source>
        <dbReference type="EMBL" id="RST89791.1"/>
    </source>
</evidence>
<dbReference type="Pfam" id="PF00583">
    <property type="entry name" value="Acetyltransf_1"/>
    <property type="match status" value="1"/>
</dbReference>
<reference evidence="2 3" key="1">
    <citation type="submission" date="2018-03" db="EMBL/GenBank/DDBJ databases">
        <authorList>
            <person name="Gulvik C.A."/>
        </authorList>
    </citation>
    <scope>NUCLEOTIDE SEQUENCE [LARGE SCALE GENOMIC DNA]</scope>
    <source>
        <strain evidence="2 3">JCM 31581</strain>
    </source>
</reference>
<dbReference type="InterPro" id="IPR016181">
    <property type="entry name" value="Acyl_CoA_acyltransferase"/>
</dbReference>
<evidence type="ECO:0000313" key="3">
    <source>
        <dbReference type="Proteomes" id="UP000277864"/>
    </source>
</evidence>
<protein>
    <recommendedName>
        <fullName evidence="1">N-acetyltransferase domain-containing protein</fullName>
    </recommendedName>
</protein>
<dbReference type="EMBL" id="PXZH01000001">
    <property type="protein sequence ID" value="RST89791.1"/>
    <property type="molecule type" value="Genomic_DNA"/>
</dbReference>
<proteinExistence type="predicted"/>
<dbReference type="Gene3D" id="3.40.630.30">
    <property type="match status" value="1"/>
</dbReference>
<dbReference type="AlphaFoldDB" id="A0A3S0AEG6"/>
<sequence>MAEFTLVKKHTSDLSYEDIRAIETLMIGVYEGNFTLTDLDHALGGIHVLMYGNKQLVGHVSVVQRNMTVLDVPYRVGYVEALGVKKEYRKKGMGHQLMKTCKHIIKESYHFGVLSTPTNLHYFFQRLNWQPWLGQLSTYTPTGLQEFKDENQTVFIYSPNLSLDLAKPLISDFRGEKSW</sequence>
<dbReference type="SUPFAM" id="SSF55729">
    <property type="entry name" value="Acyl-CoA N-acyltransferases (Nat)"/>
    <property type="match status" value="1"/>
</dbReference>
<dbReference type="GO" id="GO:0016747">
    <property type="term" value="F:acyltransferase activity, transferring groups other than amino-acyl groups"/>
    <property type="evidence" value="ECO:0007669"/>
    <property type="project" value="InterPro"/>
</dbReference>
<evidence type="ECO:0000259" key="1">
    <source>
        <dbReference type="PROSITE" id="PS51186"/>
    </source>
</evidence>
<dbReference type="InterPro" id="IPR000182">
    <property type="entry name" value="GNAT_dom"/>
</dbReference>
<dbReference type="CDD" id="cd04301">
    <property type="entry name" value="NAT_SF"/>
    <property type="match status" value="1"/>
</dbReference>
<gene>
    <name evidence="2" type="ORF">C7P63_01555</name>
</gene>
<comment type="caution">
    <text evidence="2">The sequence shown here is derived from an EMBL/GenBank/DDBJ whole genome shotgun (WGS) entry which is preliminary data.</text>
</comment>
<name>A0A3S0AEG6_9ENTE</name>
<organism evidence="2 3">
    <name type="scientific">Vagococcus humatus</name>
    <dbReference type="NCBI Taxonomy" id="1889241"/>
    <lineage>
        <taxon>Bacteria</taxon>
        <taxon>Bacillati</taxon>
        <taxon>Bacillota</taxon>
        <taxon>Bacilli</taxon>
        <taxon>Lactobacillales</taxon>
        <taxon>Enterococcaceae</taxon>
        <taxon>Vagococcus</taxon>
    </lineage>
</organism>
<keyword evidence="3" id="KW-1185">Reference proteome</keyword>
<dbReference type="PROSITE" id="PS51186">
    <property type="entry name" value="GNAT"/>
    <property type="match status" value="1"/>
</dbReference>
<accession>A0A3S0AEG6</accession>
<dbReference type="RefSeq" id="WP_125942401.1">
    <property type="nucleotide sequence ID" value="NZ_PXZH01000001.1"/>
</dbReference>
<feature type="domain" description="N-acetyltransferase" evidence="1">
    <location>
        <begin position="9"/>
        <end position="170"/>
    </location>
</feature>